<comment type="caution">
    <text evidence="2">The sequence shown here is derived from an EMBL/GenBank/DDBJ whole genome shotgun (WGS) entry which is preliminary data.</text>
</comment>
<dbReference type="Proteomes" id="UP000887013">
    <property type="component" value="Unassembled WGS sequence"/>
</dbReference>
<sequence length="77" mass="8644">MPLYKDKMSGPVGENNFTTHLRSYRGTPSKLDNLPKRTELSRKGLELVAHPFSSPPDDYHPNAKKKLLGPVCRLAII</sequence>
<reference evidence="2" key="1">
    <citation type="submission" date="2020-08" db="EMBL/GenBank/DDBJ databases">
        <title>Multicomponent nature underlies the extraordinary mechanical properties of spider dragline silk.</title>
        <authorList>
            <person name="Kono N."/>
            <person name="Nakamura H."/>
            <person name="Mori M."/>
            <person name="Yoshida Y."/>
            <person name="Ohtoshi R."/>
            <person name="Malay A.D."/>
            <person name="Moran D.A.P."/>
            <person name="Tomita M."/>
            <person name="Numata K."/>
            <person name="Arakawa K."/>
        </authorList>
    </citation>
    <scope>NUCLEOTIDE SEQUENCE</scope>
</reference>
<name>A0A8X6PS66_NEPPI</name>
<protein>
    <submittedName>
        <fullName evidence="2">Uncharacterized protein</fullName>
    </submittedName>
</protein>
<accession>A0A8X6PS66</accession>
<evidence type="ECO:0000313" key="3">
    <source>
        <dbReference type="Proteomes" id="UP000887013"/>
    </source>
</evidence>
<gene>
    <name evidence="2" type="ORF">NPIL_210601</name>
</gene>
<dbReference type="EMBL" id="BMAW01119076">
    <property type="protein sequence ID" value="GFT82927.1"/>
    <property type="molecule type" value="Genomic_DNA"/>
</dbReference>
<organism evidence="2 3">
    <name type="scientific">Nephila pilipes</name>
    <name type="common">Giant wood spider</name>
    <name type="synonym">Nephila maculata</name>
    <dbReference type="NCBI Taxonomy" id="299642"/>
    <lineage>
        <taxon>Eukaryota</taxon>
        <taxon>Metazoa</taxon>
        <taxon>Ecdysozoa</taxon>
        <taxon>Arthropoda</taxon>
        <taxon>Chelicerata</taxon>
        <taxon>Arachnida</taxon>
        <taxon>Araneae</taxon>
        <taxon>Araneomorphae</taxon>
        <taxon>Entelegynae</taxon>
        <taxon>Araneoidea</taxon>
        <taxon>Nephilidae</taxon>
        <taxon>Nephila</taxon>
    </lineage>
</organism>
<feature type="region of interest" description="Disordered" evidence="1">
    <location>
        <begin position="1"/>
        <end position="35"/>
    </location>
</feature>
<dbReference type="AlphaFoldDB" id="A0A8X6PS66"/>
<keyword evidence="3" id="KW-1185">Reference proteome</keyword>
<evidence type="ECO:0000313" key="2">
    <source>
        <dbReference type="EMBL" id="GFT82927.1"/>
    </source>
</evidence>
<proteinExistence type="predicted"/>
<evidence type="ECO:0000256" key="1">
    <source>
        <dbReference type="SAM" id="MobiDB-lite"/>
    </source>
</evidence>